<dbReference type="InterPro" id="IPR002937">
    <property type="entry name" value="Amino_oxidase"/>
</dbReference>
<sequence length="386" mass="44217">AYHLQKAGLQVKVLEAGNQIGGRIRQDDALSDFPIDGGAEWIHGKIDKILNPIVDFDVASEVKTIQDNSGSTFREFYWPKCWSTDKNDNTWVDSTWYQFFDRHVAQNIHSGSIVLNEQVKCIDFRDGESEEGKDDGKNGIPTSKVICASGNIYEATYVVVTVSMQILQNEEIEFVPGLSRNKKRAINQYRMGDAIKVFLKFKSNFYGDDFIVSKDLLNYSFLRESSANFAQREFWDETYGQTTDENVLGMFCYGKLCHQYIELYEKGGDEAVVDNILTELDSMFDGQASKQHIKSSVHMWPKREFIKTGYVSWIHNEEDTVEVMQRPLRYRKVFFAGEAIPVDRSQWGYVHGAAWSGKDVARKIIELERTGDFKPTNVAWSWCSVS</sequence>
<name>K0RE54_THAOC</name>
<dbReference type="AlphaFoldDB" id="K0RE54"/>
<keyword evidence="3" id="KW-1185">Reference proteome</keyword>
<dbReference type="InterPro" id="IPR050281">
    <property type="entry name" value="Flavin_monoamine_oxidase"/>
</dbReference>
<dbReference type="OrthoDB" id="47919at2759"/>
<feature type="domain" description="Amine oxidase" evidence="1">
    <location>
        <begin position="101"/>
        <end position="365"/>
    </location>
</feature>
<gene>
    <name evidence="2" type="ORF">THAOC_29312</name>
</gene>
<evidence type="ECO:0000313" key="2">
    <source>
        <dbReference type="EMBL" id="EJK51505.1"/>
    </source>
</evidence>
<dbReference type="SUPFAM" id="SSF51905">
    <property type="entry name" value="FAD/NAD(P)-binding domain"/>
    <property type="match status" value="1"/>
</dbReference>
<dbReference type="SUPFAM" id="SSF54373">
    <property type="entry name" value="FAD-linked reductases, C-terminal domain"/>
    <property type="match status" value="1"/>
</dbReference>
<comment type="caution">
    <text evidence="2">The sequence shown here is derived from an EMBL/GenBank/DDBJ whole genome shotgun (WGS) entry which is preliminary data.</text>
</comment>
<evidence type="ECO:0000259" key="1">
    <source>
        <dbReference type="Pfam" id="PF01593"/>
    </source>
</evidence>
<dbReference type="OMA" id="NDINIQP"/>
<dbReference type="PANTHER" id="PTHR10742">
    <property type="entry name" value="FLAVIN MONOAMINE OXIDASE"/>
    <property type="match status" value="1"/>
</dbReference>
<feature type="non-terminal residue" evidence="2">
    <location>
        <position position="1"/>
    </location>
</feature>
<dbReference type="Pfam" id="PF01593">
    <property type="entry name" value="Amino_oxidase"/>
    <property type="match status" value="2"/>
</dbReference>
<proteinExistence type="predicted"/>
<protein>
    <recommendedName>
        <fullName evidence="1">Amine oxidase domain-containing protein</fullName>
    </recommendedName>
</protein>
<feature type="domain" description="Amine oxidase" evidence="1">
    <location>
        <begin position="1"/>
        <end position="65"/>
    </location>
</feature>
<dbReference type="PANTHER" id="PTHR10742:SF410">
    <property type="entry name" value="LYSINE-SPECIFIC HISTONE DEMETHYLASE 2"/>
    <property type="match status" value="1"/>
</dbReference>
<dbReference type="eggNOG" id="KOG0685">
    <property type="taxonomic scope" value="Eukaryota"/>
</dbReference>
<organism evidence="2 3">
    <name type="scientific">Thalassiosira oceanica</name>
    <name type="common">Marine diatom</name>
    <dbReference type="NCBI Taxonomy" id="159749"/>
    <lineage>
        <taxon>Eukaryota</taxon>
        <taxon>Sar</taxon>
        <taxon>Stramenopiles</taxon>
        <taxon>Ochrophyta</taxon>
        <taxon>Bacillariophyta</taxon>
        <taxon>Coscinodiscophyceae</taxon>
        <taxon>Thalassiosirophycidae</taxon>
        <taxon>Thalassiosirales</taxon>
        <taxon>Thalassiosiraceae</taxon>
        <taxon>Thalassiosira</taxon>
    </lineage>
</organism>
<reference evidence="2 3" key="1">
    <citation type="journal article" date="2012" name="Genome Biol.">
        <title>Genome and low-iron response of an oceanic diatom adapted to chronic iron limitation.</title>
        <authorList>
            <person name="Lommer M."/>
            <person name="Specht M."/>
            <person name="Roy A.S."/>
            <person name="Kraemer L."/>
            <person name="Andreson R."/>
            <person name="Gutowska M.A."/>
            <person name="Wolf J."/>
            <person name="Bergner S.V."/>
            <person name="Schilhabel M.B."/>
            <person name="Klostermeier U.C."/>
            <person name="Beiko R.G."/>
            <person name="Rosenstiel P."/>
            <person name="Hippler M."/>
            <person name="Laroche J."/>
        </authorList>
    </citation>
    <scope>NUCLEOTIDE SEQUENCE [LARGE SCALE GENOMIC DNA]</scope>
    <source>
        <strain evidence="2 3">CCMP1005</strain>
    </source>
</reference>
<dbReference type="Proteomes" id="UP000266841">
    <property type="component" value="Unassembled WGS sequence"/>
</dbReference>
<dbReference type="Gene3D" id="3.50.50.60">
    <property type="entry name" value="FAD/NAD(P)-binding domain"/>
    <property type="match status" value="2"/>
</dbReference>
<dbReference type="EMBL" id="AGNL01041523">
    <property type="protein sequence ID" value="EJK51505.1"/>
    <property type="molecule type" value="Genomic_DNA"/>
</dbReference>
<evidence type="ECO:0000313" key="3">
    <source>
        <dbReference type="Proteomes" id="UP000266841"/>
    </source>
</evidence>
<accession>K0RE54</accession>
<dbReference type="InterPro" id="IPR036188">
    <property type="entry name" value="FAD/NAD-bd_sf"/>
</dbReference>
<dbReference type="GO" id="GO:0016491">
    <property type="term" value="F:oxidoreductase activity"/>
    <property type="evidence" value="ECO:0007669"/>
    <property type="project" value="InterPro"/>
</dbReference>